<evidence type="ECO:0000256" key="6">
    <source>
        <dbReference type="ARBA" id="ARBA00022679"/>
    </source>
</evidence>
<keyword evidence="8" id="KW-0547">Nucleotide-binding</keyword>
<keyword evidence="15" id="KW-1185">Reference proteome</keyword>
<dbReference type="AlphaFoldDB" id="A0A177DLD3"/>
<dbReference type="STRING" id="5599.A0A177DLD3"/>
<dbReference type="PANTHER" id="PTHR23033">
    <property type="entry name" value="BETA1,3-GALACTOSYLTRANSFERASE"/>
    <property type="match status" value="1"/>
</dbReference>
<name>A0A177DLD3_ALTAL</name>
<dbReference type="OMA" id="YCVQWSY"/>
<dbReference type="EMBL" id="PDXD01000034">
    <property type="protein sequence ID" value="RYN71154.1"/>
    <property type="molecule type" value="Genomic_DNA"/>
</dbReference>
<comment type="subcellular location">
    <subcellularLocation>
        <location evidence="1">Membrane</location>
        <topology evidence="1">Single-pass type II membrane protein</topology>
    </subcellularLocation>
</comment>
<dbReference type="EMBL" id="KV441479">
    <property type="protein sequence ID" value="OAG20306.1"/>
    <property type="molecule type" value="Genomic_DNA"/>
</dbReference>
<organism evidence="13 15">
    <name type="scientific">Alternaria alternata</name>
    <name type="common">Alternaria rot fungus</name>
    <name type="synonym">Torula alternata</name>
    <dbReference type="NCBI Taxonomy" id="5599"/>
    <lineage>
        <taxon>Eukaryota</taxon>
        <taxon>Fungi</taxon>
        <taxon>Dikarya</taxon>
        <taxon>Ascomycota</taxon>
        <taxon>Pezizomycotina</taxon>
        <taxon>Dothideomycetes</taxon>
        <taxon>Pleosporomycetidae</taxon>
        <taxon>Pleosporales</taxon>
        <taxon>Pleosporineae</taxon>
        <taxon>Pleosporaceae</taxon>
        <taxon>Alternaria</taxon>
        <taxon>Alternaria sect. Alternaria</taxon>
        <taxon>Alternaria alternata complex</taxon>
    </lineage>
</organism>
<evidence type="ECO:0000256" key="2">
    <source>
        <dbReference type="ARBA" id="ARBA00004922"/>
    </source>
</evidence>
<dbReference type="Proteomes" id="UP000077248">
    <property type="component" value="Unassembled WGS sequence"/>
</dbReference>
<protein>
    <recommendedName>
        <fullName evidence="4">N-acetylgalactosaminide beta-1,3-galactosyltransferase</fullName>
        <ecNumber evidence="4">2.4.1.122</ecNumber>
    </recommendedName>
</protein>
<dbReference type="RefSeq" id="XP_018385727.1">
    <property type="nucleotide sequence ID" value="XM_018530129.1"/>
</dbReference>
<reference evidence="13 15" key="1">
    <citation type="submission" date="2016-05" db="EMBL/GenBank/DDBJ databases">
        <title>Comparative analysis of secretome profiles of manganese(II)-oxidizing ascomycete fungi.</title>
        <authorList>
            <consortium name="DOE Joint Genome Institute"/>
            <person name="Zeiner C.A."/>
            <person name="Purvine S.O."/>
            <person name="Zink E.M."/>
            <person name="Wu S."/>
            <person name="Pasa-Tolic L."/>
            <person name="Chaput D.L."/>
            <person name="Haridas S."/>
            <person name="Grigoriev I.V."/>
            <person name="Santelli C.M."/>
            <person name="Hansel C.M."/>
        </authorList>
    </citation>
    <scope>NUCLEOTIDE SEQUENCE [LARGE SCALE GENOMIC DNA]</scope>
    <source>
        <strain evidence="13 15">SRC1lrK2f</strain>
    </source>
</reference>
<dbReference type="Gene3D" id="3.50.4.10">
    <property type="entry name" value="Hepatocyte Growth Factor"/>
    <property type="match status" value="1"/>
</dbReference>
<dbReference type="GO" id="GO:0016263">
    <property type="term" value="F:glycoprotein-N-acetylgalactosamine 3-beta-galactosyltransferase activity"/>
    <property type="evidence" value="ECO:0007669"/>
    <property type="project" value="UniProtKB-EC"/>
</dbReference>
<evidence type="ECO:0000313" key="16">
    <source>
        <dbReference type="Proteomes" id="UP000291422"/>
    </source>
</evidence>
<reference evidence="16" key="2">
    <citation type="journal article" date="2019" name="bioRxiv">
        <title>Genomics, evolutionary history and diagnostics of the Alternaria alternata species group including apple and Asian pear pathotypes.</title>
        <authorList>
            <person name="Armitage A.D."/>
            <person name="Cockerton H.M."/>
            <person name="Sreenivasaprasad S."/>
            <person name="Woodhall J.W."/>
            <person name="Lane C.R."/>
            <person name="Harrison R.J."/>
            <person name="Clarkson J.P."/>
        </authorList>
    </citation>
    <scope>NUCLEOTIDE SEQUENCE [LARGE SCALE GENOMIC DNA]</scope>
    <source>
        <strain evidence="16">FERA 1177</strain>
    </source>
</reference>
<comment type="pathway">
    <text evidence="2">Protein modification; protein glycosylation.</text>
</comment>
<evidence type="ECO:0000256" key="1">
    <source>
        <dbReference type="ARBA" id="ARBA00004606"/>
    </source>
</evidence>
<dbReference type="GO" id="GO:0016020">
    <property type="term" value="C:membrane"/>
    <property type="evidence" value="ECO:0007669"/>
    <property type="project" value="UniProtKB-SubCell"/>
</dbReference>
<dbReference type="VEuPathDB" id="FungiDB:CC77DRAFT_119368"/>
<dbReference type="InterPro" id="IPR003378">
    <property type="entry name" value="Fringe-like_glycosylTrfase"/>
</dbReference>
<evidence type="ECO:0000256" key="9">
    <source>
        <dbReference type="ARBA" id="ARBA00022968"/>
    </source>
</evidence>
<dbReference type="EC" id="2.4.1.122" evidence="4"/>
<reference evidence="14" key="3">
    <citation type="journal article" date="2019" name="J. ISSAAS">
        <title>Genomics, evolutionary history and diagnostics of the Alternaria alternata species group including apple and Asian pear pathotypes.</title>
        <authorList>
            <person name="Armitage A.D."/>
            <person name="Cockerton H.M."/>
            <person name="Sreenivasaprasad S."/>
            <person name="Woodhall J."/>
            <person name="Lane C."/>
            <person name="Harrison R.J."/>
            <person name="Clarkson J.P."/>
        </authorList>
    </citation>
    <scope>NUCLEOTIDE SEQUENCE</scope>
    <source>
        <strain evidence="14">FERA 1177</strain>
    </source>
</reference>
<dbReference type="Gene3D" id="3.90.550.50">
    <property type="match status" value="1"/>
</dbReference>
<evidence type="ECO:0000256" key="7">
    <source>
        <dbReference type="ARBA" id="ARBA00022692"/>
    </source>
</evidence>
<dbReference type="PANTHER" id="PTHR23033:SF40">
    <property type="entry name" value="APPLE DOMAIN-CONTAINING PROTEIN"/>
    <property type="match status" value="1"/>
</dbReference>
<keyword evidence="10" id="KW-1133">Transmembrane helix</keyword>
<sequence length="473" mass="55138">MSSSYRKHMPRPARLLFSVLLIYGFFWIKGWPRTYDDEELPPSKRPQQESNLGPYLVDHDQLVVAVTTTANNVYSKVAPLILNTDERDHGTFLLFSDLQTEIGRWPVFDVIWRYGSEFIKKTEQLERYRAQVDFARRSIPLTNLKKPDPEEERRDMEILHKYKILETMASAWEYRPDRSWYVFAGDETYINRPNLLDWLSQHDPDAMHFFGNPPAPATALVPDPFAAGGTSFILSRQVMLELFKNRKDFIQMRREHISEHSTAFDLVSSALQAELKLEFTVVWPGISGFDPSTVPFSPAIWCEPVLMMHHITPDLGIDLLRLEKDRPSDQPTLRFADLWHRFMTPEDLNYTRDDWDNLSSESSNGRWNILFEGQHPDADRAQNGEESPEACQASCENSKYCVQWSYSSILQYNWNDNPPTKCHLSSSIRFGTHKGPQKLNIDGEISTLTWKSGWKKDKFKKWAKQQRCKEQHQ</sequence>
<keyword evidence="6" id="KW-0808">Transferase</keyword>
<evidence type="ECO:0000256" key="11">
    <source>
        <dbReference type="ARBA" id="ARBA00023136"/>
    </source>
</evidence>
<evidence type="ECO:0000256" key="3">
    <source>
        <dbReference type="ARBA" id="ARBA00006462"/>
    </source>
</evidence>
<evidence type="ECO:0000313" key="13">
    <source>
        <dbReference type="EMBL" id="OAG20306.1"/>
    </source>
</evidence>
<dbReference type="Pfam" id="PF02434">
    <property type="entry name" value="Fringe"/>
    <property type="match status" value="1"/>
</dbReference>
<dbReference type="KEGG" id="aalt:CC77DRAFT_119368"/>
<comment type="similarity">
    <text evidence="3">Belongs to the glycosyltransferase 31 family. Beta3-Gal-T subfamily.</text>
</comment>
<evidence type="ECO:0000259" key="12">
    <source>
        <dbReference type="Pfam" id="PF02434"/>
    </source>
</evidence>
<gene>
    <name evidence="14" type="ORF">AA0117_g9804</name>
    <name evidence="13" type="ORF">CC77DRAFT_119368</name>
</gene>
<keyword evidence="7" id="KW-0812">Transmembrane</keyword>
<evidence type="ECO:0000313" key="14">
    <source>
        <dbReference type="EMBL" id="RYN71154.1"/>
    </source>
</evidence>
<dbReference type="GeneID" id="29115723"/>
<keyword evidence="9" id="KW-0735">Signal-anchor</keyword>
<feature type="domain" description="Fringe-like glycosyltransferase" evidence="12">
    <location>
        <begin position="167"/>
        <end position="254"/>
    </location>
</feature>
<evidence type="ECO:0000313" key="15">
    <source>
        <dbReference type="Proteomes" id="UP000077248"/>
    </source>
</evidence>
<dbReference type="GO" id="GO:0000166">
    <property type="term" value="F:nucleotide binding"/>
    <property type="evidence" value="ECO:0007669"/>
    <property type="project" value="UniProtKB-KW"/>
</dbReference>
<proteinExistence type="inferred from homology"/>
<keyword evidence="5" id="KW-0328">Glycosyltransferase</keyword>
<evidence type="ECO:0000256" key="8">
    <source>
        <dbReference type="ARBA" id="ARBA00022741"/>
    </source>
</evidence>
<evidence type="ECO:0000256" key="10">
    <source>
        <dbReference type="ARBA" id="ARBA00022989"/>
    </source>
</evidence>
<keyword evidence="11" id="KW-0472">Membrane</keyword>
<dbReference type="InterPro" id="IPR026050">
    <property type="entry name" value="C1GALT1/C1GALT1_chp1"/>
</dbReference>
<evidence type="ECO:0000256" key="4">
    <source>
        <dbReference type="ARBA" id="ARBA00012557"/>
    </source>
</evidence>
<accession>A0A177DLD3</accession>
<evidence type="ECO:0000256" key="5">
    <source>
        <dbReference type="ARBA" id="ARBA00022676"/>
    </source>
</evidence>
<dbReference type="Proteomes" id="UP000291422">
    <property type="component" value="Unassembled WGS sequence"/>
</dbReference>